<dbReference type="GO" id="GO:0016887">
    <property type="term" value="F:ATP hydrolysis activity"/>
    <property type="evidence" value="ECO:0007669"/>
    <property type="project" value="InterPro"/>
</dbReference>
<evidence type="ECO:0000313" key="13">
    <source>
        <dbReference type="EMBL" id="TDL13954.1"/>
    </source>
</evidence>
<feature type="compositionally biased region" description="Polar residues" evidence="9">
    <location>
        <begin position="428"/>
        <end position="439"/>
    </location>
</feature>
<dbReference type="EMBL" id="ML170422">
    <property type="protein sequence ID" value="TDL13954.1"/>
    <property type="molecule type" value="Genomic_DNA"/>
</dbReference>
<keyword evidence="14" id="KW-1185">Reference proteome</keyword>
<organism evidence="13 14">
    <name type="scientific">Rickenella mellea</name>
    <dbReference type="NCBI Taxonomy" id="50990"/>
    <lineage>
        <taxon>Eukaryota</taxon>
        <taxon>Fungi</taxon>
        <taxon>Dikarya</taxon>
        <taxon>Basidiomycota</taxon>
        <taxon>Agaricomycotina</taxon>
        <taxon>Agaricomycetes</taxon>
        <taxon>Hymenochaetales</taxon>
        <taxon>Rickenellaceae</taxon>
        <taxon>Rickenella</taxon>
    </lineage>
</organism>
<feature type="domain" description="ABC transporter" evidence="11">
    <location>
        <begin position="725"/>
        <end position="963"/>
    </location>
</feature>
<dbReference type="InterPro" id="IPR027417">
    <property type="entry name" value="P-loop_NTPase"/>
</dbReference>
<reference evidence="13 14" key="1">
    <citation type="submission" date="2018-06" db="EMBL/GenBank/DDBJ databases">
        <title>A transcriptomic atlas of mushroom development highlights an independent origin of complex multicellularity.</title>
        <authorList>
            <consortium name="DOE Joint Genome Institute"/>
            <person name="Krizsan K."/>
            <person name="Almasi E."/>
            <person name="Merenyi Z."/>
            <person name="Sahu N."/>
            <person name="Viragh M."/>
            <person name="Koszo T."/>
            <person name="Mondo S."/>
            <person name="Kiss B."/>
            <person name="Balint B."/>
            <person name="Kues U."/>
            <person name="Barry K."/>
            <person name="Hegedus J.C."/>
            <person name="Henrissat B."/>
            <person name="Johnson J."/>
            <person name="Lipzen A."/>
            <person name="Ohm R."/>
            <person name="Nagy I."/>
            <person name="Pangilinan J."/>
            <person name="Yan J."/>
            <person name="Xiong Y."/>
            <person name="Grigoriev I.V."/>
            <person name="Hibbett D.S."/>
            <person name="Nagy L.G."/>
        </authorList>
    </citation>
    <scope>NUCLEOTIDE SEQUENCE [LARGE SCALE GENOMIC DNA]</scope>
    <source>
        <strain evidence="13 14">SZMC22713</strain>
    </source>
</reference>
<dbReference type="CDD" id="cd03250">
    <property type="entry name" value="ABCC_MRP_domain1"/>
    <property type="match status" value="1"/>
</dbReference>
<feature type="transmembrane region" description="Helical" evidence="10">
    <location>
        <begin position="540"/>
        <end position="562"/>
    </location>
</feature>
<dbReference type="CDD" id="cd18604">
    <property type="entry name" value="ABC_6TM_VMR1_D2_like"/>
    <property type="match status" value="1"/>
</dbReference>
<dbReference type="InterPro" id="IPR050173">
    <property type="entry name" value="ABC_transporter_C-like"/>
</dbReference>
<dbReference type="PROSITE" id="PS00211">
    <property type="entry name" value="ABC_TRANSPORTER_1"/>
    <property type="match status" value="1"/>
</dbReference>
<dbReference type="OrthoDB" id="6500128at2759"/>
<keyword evidence="4" id="KW-0677">Repeat</keyword>
<protein>
    <recommendedName>
        <fullName evidence="15">P-loop containing nucleoside triphosphate hydrolase protein</fullName>
    </recommendedName>
</protein>
<dbReference type="FunFam" id="1.20.1560.10:FF:000013">
    <property type="entry name" value="ABC transporter C family member 2"/>
    <property type="match status" value="1"/>
</dbReference>
<dbReference type="InterPro" id="IPR011527">
    <property type="entry name" value="ABC1_TM_dom"/>
</dbReference>
<feature type="transmembrane region" description="Helical" evidence="10">
    <location>
        <begin position="1247"/>
        <end position="1266"/>
    </location>
</feature>
<evidence type="ECO:0000259" key="11">
    <source>
        <dbReference type="PROSITE" id="PS50893"/>
    </source>
</evidence>
<gene>
    <name evidence="13" type="ORF">BD410DRAFT_757430</name>
</gene>
<dbReference type="Gene3D" id="3.40.50.300">
    <property type="entry name" value="P-loop containing nucleotide triphosphate hydrolases"/>
    <property type="match status" value="2"/>
</dbReference>
<evidence type="ECO:0000259" key="12">
    <source>
        <dbReference type="PROSITE" id="PS50929"/>
    </source>
</evidence>
<feature type="transmembrane region" description="Helical" evidence="10">
    <location>
        <begin position="174"/>
        <end position="190"/>
    </location>
</feature>
<feature type="compositionally biased region" description="Polar residues" evidence="9">
    <location>
        <begin position="455"/>
        <end position="477"/>
    </location>
</feature>
<feature type="transmembrane region" description="Helical" evidence="10">
    <location>
        <begin position="1018"/>
        <end position="1040"/>
    </location>
</feature>
<dbReference type="InterPro" id="IPR003593">
    <property type="entry name" value="AAA+_ATPase"/>
</dbReference>
<name>A0A4Y7PEW6_9AGAM</name>
<evidence type="ECO:0000256" key="4">
    <source>
        <dbReference type="ARBA" id="ARBA00022737"/>
    </source>
</evidence>
<dbReference type="Proteomes" id="UP000294933">
    <property type="component" value="Unassembled WGS sequence"/>
</dbReference>
<evidence type="ECO:0000256" key="7">
    <source>
        <dbReference type="ARBA" id="ARBA00022989"/>
    </source>
</evidence>
<dbReference type="VEuPathDB" id="FungiDB:BD410DRAFT_757430"/>
<evidence type="ECO:0000256" key="6">
    <source>
        <dbReference type="ARBA" id="ARBA00022840"/>
    </source>
</evidence>
<dbReference type="STRING" id="50990.A0A4Y7PEW6"/>
<dbReference type="PROSITE" id="PS50893">
    <property type="entry name" value="ABC_TRANSPORTER_2"/>
    <property type="match status" value="2"/>
</dbReference>
<evidence type="ECO:0000256" key="8">
    <source>
        <dbReference type="ARBA" id="ARBA00023136"/>
    </source>
</evidence>
<feature type="transmembrane region" description="Helical" evidence="10">
    <location>
        <begin position="86"/>
        <end position="106"/>
    </location>
</feature>
<evidence type="ECO:0000256" key="1">
    <source>
        <dbReference type="ARBA" id="ARBA00004141"/>
    </source>
</evidence>
<evidence type="ECO:0000256" key="2">
    <source>
        <dbReference type="ARBA" id="ARBA00022448"/>
    </source>
</evidence>
<evidence type="ECO:0000256" key="3">
    <source>
        <dbReference type="ARBA" id="ARBA00022692"/>
    </source>
</evidence>
<evidence type="ECO:0000313" key="14">
    <source>
        <dbReference type="Proteomes" id="UP000294933"/>
    </source>
</evidence>
<keyword evidence="6" id="KW-0067">ATP-binding</keyword>
<keyword evidence="5" id="KW-0547">Nucleotide-binding</keyword>
<feature type="transmembrane region" description="Helical" evidence="10">
    <location>
        <begin position="1153"/>
        <end position="1180"/>
    </location>
</feature>
<feature type="domain" description="ABC transmembrane type-1" evidence="12">
    <location>
        <begin position="328"/>
        <end position="682"/>
    </location>
</feature>
<feature type="domain" description="ABC transporter" evidence="11">
    <location>
        <begin position="1338"/>
        <end position="1575"/>
    </location>
</feature>
<comment type="subcellular location">
    <subcellularLocation>
        <location evidence="1">Membrane</location>
        <topology evidence="1">Multi-pass membrane protein</topology>
    </subcellularLocation>
</comment>
<evidence type="ECO:0000256" key="5">
    <source>
        <dbReference type="ARBA" id="ARBA00022741"/>
    </source>
</evidence>
<evidence type="ECO:0008006" key="15">
    <source>
        <dbReference type="Google" id="ProtNLM"/>
    </source>
</evidence>
<dbReference type="GO" id="GO:0005524">
    <property type="term" value="F:ATP binding"/>
    <property type="evidence" value="ECO:0007669"/>
    <property type="project" value="UniProtKB-KW"/>
</dbReference>
<keyword evidence="2" id="KW-0813">Transport</keyword>
<dbReference type="FunFam" id="3.40.50.300:FF:000838">
    <property type="entry name" value="ABC multidrug transporter (Eurofung)"/>
    <property type="match status" value="1"/>
</dbReference>
<sequence length="1602" mass="177116">MDMLNTTNTISSAMLDTLRIPGYFAAISAIVLSWHIVVASGPGKRLIALILSQSDEPVAVSPSGVTEDTSAQECTAFRSRVFVFQVLRLTGSVALLGLTLATLGFIPKSNSETSSPLFTNFMENFVKAKYNHVSGNSGSEMSQIAVLLAYVYTSLLAGSILLRPIASPWSKTANRHLAAILLVAFLVFTYRDVWPLLTFTDKPADAAEGWLLWSKLTVLCVTAVFIPLLMPREYIPVDPQNPAPKPNPEQTTPLLSLLMFSFLDPLVWRAYKTPHLSLDDHLPPLADYDRTPYLVDRAFKNLDSFSGAKKRHLFFGLMKTFRREYIELAFMTLLRVLTAYASPIGVKQLLLYVEQNGEGAYVRPWVWISWLFLGPFIGAVVMQRYIFIGTGTVVRVEAIITQLVFEHALRMRMKGAGSDIKGSGGAVTHTTSATESSARVGTPLGDDADDDSIRESSNGRSVTASSSTPKSASNRTRTIGKESLPEVPAQGDHTLGKLNNMVTTDLKNISGGRDFLLCVIYGALGILLSGWFLYSILGWSAMVGMIVMVLGFPLPGYTTKLIQKFQVEKMKKTDARVQLVAESMNILRLIKFFGWEEKINAQIAEKCEDELKYVLKGRLLDILNNIINYVIPLITMIASYSTYTIIMKGDLTASTVFSSIAVFDLLRSQLQTLFYMIPPILQAKVSLNRVTEFLQEIELLDKYAVIPDSRVPGSTIQGPDMENVIGFRDATFAWSTHSEIHTRRNFRLCIEGELHFRRGGFNLIIGPTGSGKTALLMALLGEMHFIPSDLHSSFNLPRGGGVAYAAQEAWVQNDTIKDNILFGSPFVEERYKKVIYQCGLEPDLAFFETGDDTEVGEKGLTLSGGQKARITLARAIYSPAEIILLDDVLAALDVHTARWIVDKCFQGDQVKGRTVLLVTHNIVMTTQLADFVVVIGRNGHIASQGTADDVLVDNYKLVDELGEAYSFPEKSGDDVEDKPLDVKVQKLNGKLTVAEEASEGHVNWKAMKLYLNNLGTPLFWFAFFSGVVLSDASNTIQVWWLGYWALQYEGSTHTEVSIPFYLIIYAIFAIISIVLYSFGFTMYMFGSIRASRVIHRKLVGAVTRTTLQWLDTTPTARIIARCTQDINAVDGPVSHYLSWLCELTITMMVKFGAVILFTPIFLFPGIALAIFGCWCGQVYIQAQLTVKREMSNARSPVLSHFGAAVEGIVSIRAYGCQTSFKNDSMIKIDRYTRAARTFNNLDRWINIRLEPLGGLYAAALAAWLIYRRNLSKANDIGFSLDMAVGFSSLILLWVKVLNELEINGDSLERIQDYVSIEQEPKSTASGVPPAYWPASGDMRVENLSASYSFNGPKVLKDISFHIKSGQRVGVVGRTGSGKSSLILSLLRCIYTEGNVYYDSVLTSSVNLDVLRSNITIIPQVPELLSASVRHNLDPFGEHDDATLNNALRSAGLFSFQKDDDDVRITLESSISSGGANLSVGQRQILALARALVRGSKLLILDEATSAIDYETDTIIQKSLREELKGDVTLITVAHRLQTIMDADKILVLDAGKVLEFDSPSELLKKDGGLLKSLVDESGDSEKLYAMAHLEHQNLLNRVRCPT</sequence>
<proteinExistence type="predicted"/>
<keyword evidence="8 10" id="KW-0472">Membrane</keyword>
<feature type="transmembrane region" description="Helical" evidence="10">
    <location>
        <begin position="622"/>
        <end position="640"/>
    </location>
</feature>
<dbReference type="GO" id="GO:0140359">
    <property type="term" value="F:ABC-type transporter activity"/>
    <property type="evidence" value="ECO:0007669"/>
    <property type="project" value="InterPro"/>
</dbReference>
<evidence type="ECO:0000256" key="9">
    <source>
        <dbReference type="SAM" id="MobiDB-lite"/>
    </source>
</evidence>
<keyword evidence="3 10" id="KW-0812">Transmembrane</keyword>
<feature type="transmembrane region" description="Helical" evidence="10">
    <location>
        <begin position="144"/>
        <end position="162"/>
    </location>
</feature>
<dbReference type="CDD" id="cd18596">
    <property type="entry name" value="ABC_6TM_VMR1_D1_like"/>
    <property type="match status" value="1"/>
</dbReference>
<dbReference type="PANTHER" id="PTHR24223:SF356">
    <property type="entry name" value="ATP-BINDING CASSETTE TRANSPORTER ABC4"/>
    <property type="match status" value="1"/>
</dbReference>
<dbReference type="CDD" id="cd03244">
    <property type="entry name" value="ABCC_MRP_domain2"/>
    <property type="match status" value="1"/>
</dbReference>
<dbReference type="SUPFAM" id="SSF52540">
    <property type="entry name" value="P-loop containing nucleoside triphosphate hydrolases"/>
    <property type="match status" value="2"/>
</dbReference>
<accession>A0A4Y7PEW6</accession>
<feature type="transmembrane region" description="Helical" evidence="10">
    <location>
        <begin position="515"/>
        <end position="534"/>
    </location>
</feature>
<evidence type="ECO:0000256" key="10">
    <source>
        <dbReference type="SAM" id="Phobius"/>
    </source>
</evidence>
<dbReference type="Pfam" id="PF00005">
    <property type="entry name" value="ABC_tran"/>
    <property type="match status" value="2"/>
</dbReference>
<dbReference type="InterPro" id="IPR036640">
    <property type="entry name" value="ABC1_TM_sf"/>
</dbReference>
<dbReference type="Pfam" id="PF00664">
    <property type="entry name" value="ABC_membrane"/>
    <property type="match status" value="2"/>
</dbReference>
<dbReference type="InterPro" id="IPR003439">
    <property type="entry name" value="ABC_transporter-like_ATP-bd"/>
</dbReference>
<feature type="transmembrane region" description="Helical" evidence="10">
    <location>
        <begin position="1060"/>
        <end position="1086"/>
    </location>
</feature>
<feature type="transmembrane region" description="Helical" evidence="10">
    <location>
        <begin position="365"/>
        <end position="387"/>
    </location>
</feature>
<feature type="region of interest" description="Disordered" evidence="9">
    <location>
        <begin position="417"/>
        <end position="492"/>
    </location>
</feature>
<dbReference type="SMART" id="SM00382">
    <property type="entry name" value="AAA"/>
    <property type="match status" value="2"/>
</dbReference>
<feature type="domain" description="ABC transmembrane type-1" evidence="12">
    <location>
        <begin position="1021"/>
        <end position="1271"/>
    </location>
</feature>
<keyword evidence="7 10" id="KW-1133">Transmembrane helix</keyword>
<dbReference type="SUPFAM" id="SSF90123">
    <property type="entry name" value="ABC transporter transmembrane region"/>
    <property type="match status" value="2"/>
</dbReference>
<dbReference type="GO" id="GO:0016020">
    <property type="term" value="C:membrane"/>
    <property type="evidence" value="ECO:0007669"/>
    <property type="project" value="UniProtKB-SubCell"/>
</dbReference>
<dbReference type="Gene3D" id="1.20.1560.10">
    <property type="entry name" value="ABC transporter type 1, transmembrane domain"/>
    <property type="match status" value="3"/>
</dbReference>
<dbReference type="PROSITE" id="PS50929">
    <property type="entry name" value="ABC_TM1F"/>
    <property type="match status" value="2"/>
</dbReference>
<feature type="transmembrane region" description="Helical" evidence="10">
    <location>
        <begin position="325"/>
        <end position="345"/>
    </location>
</feature>
<feature type="transmembrane region" description="Helical" evidence="10">
    <location>
        <begin position="20"/>
        <end position="39"/>
    </location>
</feature>
<dbReference type="PANTHER" id="PTHR24223">
    <property type="entry name" value="ATP-BINDING CASSETTE SUB-FAMILY C"/>
    <property type="match status" value="1"/>
</dbReference>
<feature type="transmembrane region" description="Helical" evidence="10">
    <location>
        <begin position="210"/>
        <end position="230"/>
    </location>
</feature>
<dbReference type="InterPro" id="IPR017871">
    <property type="entry name" value="ABC_transporter-like_CS"/>
</dbReference>